<dbReference type="PROSITE" id="PS00846">
    <property type="entry name" value="HTH_ARSR_1"/>
    <property type="match status" value="1"/>
</dbReference>
<keyword evidence="4" id="KW-0105">Cadmium resistance</keyword>
<proteinExistence type="predicted"/>
<dbReference type="PRINTS" id="PR00778">
    <property type="entry name" value="HTHARSR"/>
</dbReference>
<dbReference type="GO" id="GO:0003700">
    <property type="term" value="F:DNA-binding transcription factor activity"/>
    <property type="evidence" value="ECO:0007669"/>
    <property type="project" value="InterPro"/>
</dbReference>
<evidence type="ECO:0000259" key="5">
    <source>
        <dbReference type="PROSITE" id="PS50987"/>
    </source>
</evidence>
<dbReference type="SMART" id="SM00418">
    <property type="entry name" value="HTH_ARSR"/>
    <property type="match status" value="1"/>
</dbReference>
<keyword evidence="7" id="KW-1185">Reference proteome</keyword>
<evidence type="ECO:0000256" key="1">
    <source>
        <dbReference type="ARBA" id="ARBA00023015"/>
    </source>
</evidence>
<feature type="domain" description="HTH arsR-type" evidence="5">
    <location>
        <begin position="1"/>
        <end position="90"/>
    </location>
</feature>
<dbReference type="InterPro" id="IPR036388">
    <property type="entry name" value="WH-like_DNA-bd_sf"/>
</dbReference>
<dbReference type="PROSITE" id="PS50987">
    <property type="entry name" value="HTH_ARSR_2"/>
    <property type="match status" value="1"/>
</dbReference>
<evidence type="ECO:0000313" key="6">
    <source>
        <dbReference type="EMBL" id="AYO32207.1"/>
    </source>
</evidence>
<dbReference type="InterPro" id="IPR051011">
    <property type="entry name" value="Metal_resp_trans_reg"/>
</dbReference>
<dbReference type="SUPFAM" id="SSF46785">
    <property type="entry name" value="Winged helix' DNA-binding domain"/>
    <property type="match status" value="1"/>
</dbReference>
<dbReference type="CDD" id="cd00090">
    <property type="entry name" value="HTH_ARSR"/>
    <property type="match status" value="1"/>
</dbReference>
<evidence type="ECO:0000256" key="3">
    <source>
        <dbReference type="ARBA" id="ARBA00023163"/>
    </source>
</evidence>
<accession>A0A3G2RBY6</accession>
<keyword evidence="2" id="KW-0238">DNA-binding</keyword>
<dbReference type="KEGG" id="bacg:D2962_05020"/>
<keyword evidence="1" id="KW-0805">Transcription regulation</keyword>
<sequence>MTGLAELFKVLADETRARIVYLLSKEELCVCDIATILGTTVSNVSHHLRVLRTSHLVRFRRDGKQVYYTLDDDHVIHIIREGFDHVNHTTRTDR</sequence>
<evidence type="ECO:0000256" key="2">
    <source>
        <dbReference type="ARBA" id="ARBA00023125"/>
    </source>
</evidence>
<evidence type="ECO:0000256" key="4">
    <source>
        <dbReference type="ARBA" id="ARBA00043263"/>
    </source>
</evidence>
<dbReference type="GO" id="GO:0046686">
    <property type="term" value="P:response to cadmium ion"/>
    <property type="evidence" value="ECO:0007669"/>
    <property type="project" value="UniProtKB-KW"/>
</dbReference>
<dbReference type="Gene3D" id="1.10.10.10">
    <property type="entry name" value="Winged helix-like DNA-binding domain superfamily/Winged helix DNA-binding domain"/>
    <property type="match status" value="1"/>
</dbReference>
<dbReference type="GO" id="GO:0003677">
    <property type="term" value="F:DNA binding"/>
    <property type="evidence" value="ECO:0007669"/>
    <property type="project" value="UniProtKB-KW"/>
</dbReference>
<dbReference type="InterPro" id="IPR011991">
    <property type="entry name" value="ArsR-like_HTH"/>
</dbReference>
<protein>
    <submittedName>
        <fullName evidence="6">ArsR family transcriptional regulator</fullName>
    </submittedName>
</protein>
<organism evidence="6 7">
    <name type="scientific">Biomaibacter acetigenes</name>
    <dbReference type="NCBI Taxonomy" id="2316383"/>
    <lineage>
        <taxon>Bacteria</taxon>
        <taxon>Bacillati</taxon>
        <taxon>Bacillota</taxon>
        <taxon>Clostridia</taxon>
        <taxon>Thermosediminibacterales</taxon>
        <taxon>Tepidanaerobacteraceae</taxon>
        <taxon>Biomaibacter</taxon>
    </lineage>
</organism>
<keyword evidence="3" id="KW-0804">Transcription</keyword>
<dbReference type="InterPro" id="IPR018334">
    <property type="entry name" value="ArsR_HTH"/>
</dbReference>
<evidence type="ECO:0000313" key="7">
    <source>
        <dbReference type="Proteomes" id="UP000280960"/>
    </source>
</evidence>
<dbReference type="PANTHER" id="PTHR43132:SF6">
    <property type="entry name" value="HTH-TYPE TRANSCRIPTIONAL REPRESSOR CZRA"/>
    <property type="match status" value="1"/>
</dbReference>
<dbReference type="InterPro" id="IPR036390">
    <property type="entry name" value="WH_DNA-bd_sf"/>
</dbReference>
<dbReference type="InterPro" id="IPR001845">
    <property type="entry name" value="HTH_ArsR_DNA-bd_dom"/>
</dbReference>
<dbReference type="Pfam" id="PF01022">
    <property type="entry name" value="HTH_5"/>
    <property type="match status" value="1"/>
</dbReference>
<dbReference type="NCBIfam" id="NF033788">
    <property type="entry name" value="HTH_metalloreg"/>
    <property type="match status" value="1"/>
</dbReference>
<reference evidence="6 7" key="1">
    <citation type="submission" date="2018-10" db="EMBL/GenBank/DDBJ databases">
        <authorList>
            <person name="Zhang X."/>
        </authorList>
    </citation>
    <scope>NUCLEOTIDE SEQUENCE [LARGE SCALE GENOMIC DNA]</scope>
    <source>
        <strain evidence="6 7">SK-G1</strain>
    </source>
</reference>
<dbReference type="EMBL" id="CP033169">
    <property type="protein sequence ID" value="AYO32207.1"/>
    <property type="molecule type" value="Genomic_DNA"/>
</dbReference>
<dbReference type="Proteomes" id="UP000280960">
    <property type="component" value="Chromosome"/>
</dbReference>
<gene>
    <name evidence="6" type="ORF">D2962_05020</name>
</gene>
<name>A0A3G2RBY6_9FIRM</name>
<dbReference type="AlphaFoldDB" id="A0A3G2RBY6"/>
<dbReference type="PANTHER" id="PTHR43132">
    <property type="entry name" value="ARSENICAL RESISTANCE OPERON REPRESSOR ARSR-RELATED"/>
    <property type="match status" value="1"/>
</dbReference>